<dbReference type="PROSITE" id="PS50297">
    <property type="entry name" value="ANK_REP_REGION"/>
    <property type="match status" value="2"/>
</dbReference>
<dbReference type="SMART" id="SM00248">
    <property type="entry name" value="ANK"/>
    <property type="match status" value="6"/>
</dbReference>
<evidence type="ECO:0000256" key="4">
    <source>
        <dbReference type="ARBA" id="ARBA00022989"/>
    </source>
</evidence>
<evidence type="ECO:0000256" key="2">
    <source>
        <dbReference type="ARBA" id="ARBA00022692"/>
    </source>
</evidence>
<feature type="transmembrane region" description="Helical" evidence="8">
    <location>
        <begin position="587"/>
        <end position="605"/>
    </location>
</feature>
<sequence>MDTTKKAAFMNSELLALASSGSYVKLRYLLGRQDIEAEGLTLLEGVTAGGDTALHVVAAYGQGSTFLPRYEKLIGSNEQDTRHTQEHNAEREALEAIYGDGENFLKSAKIIYDKAKHLLLKPNNEGDTPLHCAARSGKPNMVSCLINLAEGDKLELLRKENKNSETALHEAVRVGNKDIVKLLLEKDSELASIPQDAASPLYLAIVLKQDSITEMIYSNSDKNKLSYSGQNGKNALHAAILRDEDLTKKLLECNKDLTTQRDTNGSTPLHFAAAVTLGPFGSSVICKEVLRADADALYQPDHAGLFPIHVAASVGALGNIHWFFFQRPSSVGLRDAKGKTFLHVAVEKNKMCIVYWACWEPLVSWIINMQDDDGNTALHLAVEAGSLRMFCYLFGNRQVNLNLINREGRTPLDISQSKIPQGGLYSQLNSEALIFLELGLAGAMKGVRRTDHLDDIDTSRVRDDGIDIIEVLKDSTQTLYIGSVLIASVTFGATFAVPGGYIADDHTNGGTPIFSRTYAFDAFAVSNTLAFILSVTATIALMYSGSPMHNRESRKVHFRIAAYLLALSVKCLASTFALGAYVVLAPVAHRTAVATGVLSCLVLLYDNMDFVWRRLLLLAAARKRKGPITALLWFTVAIVANSLLSFWPLIFIFGWAANAS</sequence>
<evidence type="ECO:0000313" key="11">
    <source>
        <dbReference type="Proteomes" id="UP001231189"/>
    </source>
</evidence>
<keyword evidence="11" id="KW-1185">Reference proteome</keyword>
<dbReference type="PANTHER" id="PTHR24186">
    <property type="entry name" value="PROTEIN PHOSPHATASE 1 REGULATORY SUBUNIT"/>
    <property type="match status" value="1"/>
</dbReference>
<keyword evidence="5 7" id="KW-0040">ANK repeat</keyword>
<evidence type="ECO:0000256" key="3">
    <source>
        <dbReference type="ARBA" id="ARBA00022737"/>
    </source>
</evidence>
<dbReference type="Proteomes" id="UP001231189">
    <property type="component" value="Unassembled WGS sequence"/>
</dbReference>
<dbReference type="Pfam" id="PF12796">
    <property type="entry name" value="Ank_2"/>
    <property type="match status" value="2"/>
</dbReference>
<evidence type="ECO:0000256" key="5">
    <source>
        <dbReference type="ARBA" id="ARBA00023043"/>
    </source>
</evidence>
<keyword evidence="6 8" id="KW-0472">Membrane</keyword>
<comment type="subcellular location">
    <subcellularLocation>
        <location evidence="1">Membrane</location>
        <topology evidence="1">Multi-pass membrane protein</topology>
    </subcellularLocation>
</comment>
<protein>
    <recommendedName>
        <fullName evidence="9">PGG domain-containing protein</fullName>
    </recommendedName>
</protein>
<evidence type="ECO:0000256" key="8">
    <source>
        <dbReference type="SAM" id="Phobius"/>
    </source>
</evidence>
<evidence type="ECO:0000259" key="9">
    <source>
        <dbReference type="Pfam" id="PF13962"/>
    </source>
</evidence>
<feature type="transmembrane region" description="Helical" evidence="8">
    <location>
        <begin position="522"/>
        <end position="544"/>
    </location>
</feature>
<dbReference type="InterPro" id="IPR036770">
    <property type="entry name" value="Ankyrin_rpt-contain_sf"/>
</dbReference>
<dbReference type="InterPro" id="IPR026961">
    <property type="entry name" value="PGG_dom"/>
</dbReference>
<dbReference type="EMBL" id="JAUUTY010000001">
    <property type="protein sequence ID" value="KAK1698565.1"/>
    <property type="molecule type" value="Genomic_DNA"/>
</dbReference>
<comment type="caution">
    <text evidence="10">The sequence shown here is derived from an EMBL/GenBank/DDBJ whole genome shotgun (WGS) entry which is preliminary data.</text>
</comment>
<dbReference type="SUPFAM" id="SSF48403">
    <property type="entry name" value="Ankyrin repeat"/>
    <property type="match status" value="1"/>
</dbReference>
<dbReference type="Pfam" id="PF13962">
    <property type="entry name" value="PGG"/>
    <property type="match status" value="1"/>
</dbReference>
<feature type="repeat" description="ANK" evidence="7">
    <location>
        <begin position="125"/>
        <end position="147"/>
    </location>
</feature>
<proteinExistence type="predicted"/>
<dbReference type="PROSITE" id="PS50088">
    <property type="entry name" value="ANK_REPEAT"/>
    <property type="match status" value="3"/>
</dbReference>
<evidence type="ECO:0000256" key="1">
    <source>
        <dbReference type="ARBA" id="ARBA00004141"/>
    </source>
</evidence>
<dbReference type="Gene3D" id="1.25.40.20">
    <property type="entry name" value="Ankyrin repeat-containing domain"/>
    <property type="match status" value="1"/>
</dbReference>
<feature type="domain" description="PGG" evidence="9">
    <location>
        <begin position="471"/>
        <end position="583"/>
    </location>
</feature>
<reference evidence="10" key="1">
    <citation type="submission" date="2023-07" db="EMBL/GenBank/DDBJ databases">
        <title>A chromosome-level genome assembly of Lolium multiflorum.</title>
        <authorList>
            <person name="Chen Y."/>
            <person name="Copetti D."/>
            <person name="Kolliker R."/>
            <person name="Studer B."/>
        </authorList>
    </citation>
    <scope>NUCLEOTIDE SEQUENCE</scope>
    <source>
        <strain evidence="10">02402/16</strain>
        <tissue evidence="10">Leaf</tissue>
    </source>
</reference>
<feature type="repeat" description="ANK" evidence="7">
    <location>
        <begin position="163"/>
        <end position="195"/>
    </location>
</feature>
<feature type="transmembrane region" description="Helical" evidence="8">
    <location>
        <begin position="479"/>
        <end position="502"/>
    </location>
</feature>
<name>A0AAD8U6J8_LOLMU</name>
<dbReference type="GO" id="GO:0005886">
    <property type="term" value="C:plasma membrane"/>
    <property type="evidence" value="ECO:0007669"/>
    <property type="project" value="TreeGrafter"/>
</dbReference>
<feature type="repeat" description="ANK" evidence="7">
    <location>
        <begin position="373"/>
        <end position="406"/>
    </location>
</feature>
<evidence type="ECO:0000313" key="10">
    <source>
        <dbReference type="EMBL" id="KAK1698565.1"/>
    </source>
</evidence>
<dbReference type="AlphaFoldDB" id="A0AAD8U6J8"/>
<gene>
    <name evidence="10" type="ORF">QYE76_015262</name>
</gene>
<evidence type="ECO:0000256" key="6">
    <source>
        <dbReference type="ARBA" id="ARBA00023136"/>
    </source>
</evidence>
<feature type="transmembrane region" description="Helical" evidence="8">
    <location>
        <begin position="631"/>
        <end position="657"/>
    </location>
</feature>
<evidence type="ECO:0000256" key="7">
    <source>
        <dbReference type="PROSITE-ProRule" id="PRU00023"/>
    </source>
</evidence>
<dbReference type="PANTHER" id="PTHR24186:SF50">
    <property type="entry name" value="ANKYRIN REPEAT-CONTAINING PROTEIN ITN1-LIKE ISOFORM X1"/>
    <property type="match status" value="1"/>
</dbReference>
<accession>A0AAD8U6J8</accession>
<dbReference type="Pfam" id="PF13857">
    <property type="entry name" value="Ank_5"/>
    <property type="match status" value="1"/>
</dbReference>
<feature type="transmembrane region" description="Helical" evidence="8">
    <location>
        <begin position="556"/>
        <end position="581"/>
    </location>
</feature>
<dbReference type="InterPro" id="IPR002110">
    <property type="entry name" value="Ankyrin_rpt"/>
</dbReference>
<organism evidence="10 11">
    <name type="scientific">Lolium multiflorum</name>
    <name type="common">Italian ryegrass</name>
    <name type="synonym">Lolium perenne subsp. multiflorum</name>
    <dbReference type="NCBI Taxonomy" id="4521"/>
    <lineage>
        <taxon>Eukaryota</taxon>
        <taxon>Viridiplantae</taxon>
        <taxon>Streptophyta</taxon>
        <taxon>Embryophyta</taxon>
        <taxon>Tracheophyta</taxon>
        <taxon>Spermatophyta</taxon>
        <taxon>Magnoliopsida</taxon>
        <taxon>Liliopsida</taxon>
        <taxon>Poales</taxon>
        <taxon>Poaceae</taxon>
        <taxon>BOP clade</taxon>
        <taxon>Pooideae</taxon>
        <taxon>Poodae</taxon>
        <taxon>Poeae</taxon>
        <taxon>Poeae Chloroplast Group 2 (Poeae type)</taxon>
        <taxon>Loliodinae</taxon>
        <taxon>Loliinae</taxon>
        <taxon>Lolium</taxon>
    </lineage>
</organism>
<keyword evidence="3" id="KW-0677">Repeat</keyword>
<keyword evidence="4 8" id="KW-1133">Transmembrane helix</keyword>
<keyword evidence="2 8" id="KW-0812">Transmembrane</keyword>